<evidence type="ECO:0000256" key="3">
    <source>
        <dbReference type="ARBA" id="ARBA00022801"/>
    </source>
</evidence>
<dbReference type="GO" id="GO:0046872">
    <property type="term" value="F:metal ion binding"/>
    <property type="evidence" value="ECO:0007669"/>
    <property type="project" value="UniProtKB-KW"/>
</dbReference>
<dbReference type="EMBL" id="JAEUBE010000378">
    <property type="protein sequence ID" value="KAH3662167.1"/>
    <property type="molecule type" value="Genomic_DNA"/>
</dbReference>
<dbReference type="GO" id="GO:0043103">
    <property type="term" value="P:hypoxanthine salvage"/>
    <property type="evidence" value="ECO:0007669"/>
    <property type="project" value="TreeGrafter"/>
</dbReference>
<dbReference type="PANTHER" id="PTHR43114:SF7">
    <property type="entry name" value="ADENOSINE DEAMINASE DOMAIN-CONTAINING PROTEIN"/>
    <property type="match status" value="1"/>
</dbReference>
<name>A0A9P8NZ50_9ASCO</name>
<keyword evidence="2" id="KW-0479">Metal-binding</keyword>
<dbReference type="Pfam" id="PF00962">
    <property type="entry name" value="A_deaminase"/>
    <property type="match status" value="2"/>
</dbReference>
<dbReference type="InterPro" id="IPR001365">
    <property type="entry name" value="A_deaminase_dom"/>
</dbReference>
<dbReference type="Gene3D" id="3.20.20.140">
    <property type="entry name" value="Metal-dependent hydrolases"/>
    <property type="match status" value="1"/>
</dbReference>
<dbReference type="SUPFAM" id="SSF51556">
    <property type="entry name" value="Metallo-dependent hydrolases"/>
    <property type="match status" value="1"/>
</dbReference>
<gene>
    <name evidence="5" type="ORF">OGAPHI_005415</name>
</gene>
<feature type="domain" description="Adenosine deaminase" evidence="4">
    <location>
        <begin position="252"/>
        <end position="369"/>
    </location>
</feature>
<dbReference type="AlphaFoldDB" id="A0A9P8NZ50"/>
<evidence type="ECO:0000313" key="6">
    <source>
        <dbReference type="Proteomes" id="UP000769157"/>
    </source>
</evidence>
<evidence type="ECO:0000313" key="5">
    <source>
        <dbReference type="EMBL" id="KAH3662167.1"/>
    </source>
</evidence>
<dbReference type="GeneID" id="70237379"/>
<dbReference type="Proteomes" id="UP000769157">
    <property type="component" value="Unassembled WGS sequence"/>
</dbReference>
<proteinExistence type="predicted"/>
<accession>A0A9P8NZ50</accession>
<dbReference type="GO" id="GO:0005829">
    <property type="term" value="C:cytosol"/>
    <property type="evidence" value="ECO:0007669"/>
    <property type="project" value="TreeGrafter"/>
</dbReference>
<comment type="cofactor">
    <cofactor evidence="1">
        <name>Zn(2+)</name>
        <dbReference type="ChEBI" id="CHEBI:29105"/>
    </cofactor>
</comment>
<organism evidence="5 6">
    <name type="scientific">Ogataea philodendri</name>
    <dbReference type="NCBI Taxonomy" id="1378263"/>
    <lineage>
        <taxon>Eukaryota</taxon>
        <taxon>Fungi</taxon>
        <taxon>Dikarya</taxon>
        <taxon>Ascomycota</taxon>
        <taxon>Saccharomycotina</taxon>
        <taxon>Pichiomycetes</taxon>
        <taxon>Pichiales</taxon>
        <taxon>Pichiaceae</taxon>
        <taxon>Ogataea</taxon>
    </lineage>
</organism>
<evidence type="ECO:0000256" key="2">
    <source>
        <dbReference type="ARBA" id="ARBA00022723"/>
    </source>
</evidence>
<protein>
    <recommendedName>
        <fullName evidence="4">Adenosine deaminase domain-containing protein</fullName>
    </recommendedName>
</protein>
<evidence type="ECO:0000259" key="4">
    <source>
        <dbReference type="Pfam" id="PF00962"/>
    </source>
</evidence>
<reference evidence="5" key="2">
    <citation type="submission" date="2021-01" db="EMBL/GenBank/DDBJ databases">
        <authorList>
            <person name="Schikora-Tamarit M.A."/>
        </authorList>
    </citation>
    <scope>NUCLEOTIDE SEQUENCE</scope>
    <source>
        <strain evidence="5">CBS6075</strain>
    </source>
</reference>
<feature type="domain" description="Adenosine deaminase" evidence="4">
    <location>
        <begin position="11"/>
        <end position="208"/>
    </location>
</feature>
<keyword evidence="3" id="KW-0378">Hydrolase</keyword>
<dbReference type="InterPro" id="IPR032466">
    <property type="entry name" value="Metal_Hydrolase"/>
</dbReference>
<comment type="caution">
    <text evidence="5">The sequence shown here is derived from an EMBL/GenBank/DDBJ whole genome shotgun (WGS) entry which is preliminary data.</text>
</comment>
<keyword evidence="6" id="KW-1185">Reference proteome</keyword>
<sequence length="376" mass="42929">MSLSSFVAQLPKCEQHLHIEGTLTAERRWKCAHANKIELPGCNSLEDLKKQYLTEYLYEEGQDATKYLQEFLEVYYASMNVLLTEDDFYNMALDYIKVAQSQNIRYLEAFFDPQAHTSRGVKFETVMEGLLKAQKEAADYNVQLHWVLCIVRDMSAESGLDIVKQAEPYKDKIIALGLDSDEHDNPPSKFQDAFLLARSYGWKITAHCDVDQKNTHEHIKYVVKELAGSRPEFKKHELDNPDLYLLPKFTTGADRIDHGMNTADTTELLDLVKAANLGLTLCPMGYQKHLGPHNVFPKVTKIYNYGIPVTLNSDDPAYLVYSKTGTLLGVADGCKLTAKDLYNFEKNAIRMAWTSDIEFKRKFLDELDDVYSKYAS</sequence>
<dbReference type="OrthoDB" id="272271at2759"/>
<dbReference type="RefSeq" id="XP_046059256.1">
    <property type="nucleotide sequence ID" value="XM_046206597.1"/>
</dbReference>
<dbReference type="InterPro" id="IPR006330">
    <property type="entry name" value="Ado/ade_deaminase"/>
</dbReference>
<reference evidence="5" key="1">
    <citation type="journal article" date="2021" name="Open Biol.">
        <title>Shared evolutionary footprints suggest mitochondrial oxidative damage underlies multiple complex I losses in fungi.</title>
        <authorList>
            <person name="Schikora-Tamarit M.A."/>
            <person name="Marcet-Houben M."/>
            <person name="Nosek J."/>
            <person name="Gabaldon T."/>
        </authorList>
    </citation>
    <scope>NUCLEOTIDE SEQUENCE</scope>
    <source>
        <strain evidence="5">CBS6075</strain>
    </source>
</reference>
<dbReference type="PANTHER" id="PTHR43114">
    <property type="entry name" value="ADENINE DEAMINASE"/>
    <property type="match status" value="1"/>
</dbReference>
<evidence type="ECO:0000256" key="1">
    <source>
        <dbReference type="ARBA" id="ARBA00001947"/>
    </source>
</evidence>
<dbReference type="GO" id="GO:0006146">
    <property type="term" value="P:adenine catabolic process"/>
    <property type="evidence" value="ECO:0007669"/>
    <property type="project" value="TreeGrafter"/>
</dbReference>
<dbReference type="GO" id="GO:0000034">
    <property type="term" value="F:adenine deaminase activity"/>
    <property type="evidence" value="ECO:0007669"/>
    <property type="project" value="TreeGrafter"/>
</dbReference>